<evidence type="ECO:0000313" key="5">
    <source>
        <dbReference type="EMBL" id="ODR54738.1"/>
    </source>
</evidence>
<dbReference type="GO" id="GO:0046872">
    <property type="term" value="F:metal ion binding"/>
    <property type="evidence" value="ECO:0007669"/>
    <property type="project" value="InterPro"/>
</dbReference>
<dbReference type="InterPro" id="IPR001670">
    <property type="entry name" value="ADH_Fe/GldA"/>
</dbReference>
<dbReference type="OrthoDB" id="9804734at2"/>
<feature type="domain" description="Alcohol dehydrogenase iron-type/glycerol dehydrogenase GldA" evidence="2">
    <location>
        <begin position="10"/>
        <end position="157"/>
    </location>
</feature>
<evidence type="ECO:0000259" key="3">
    <source>
        <dbReference type="Pfam" id="PF25137"/>
    </source>
</evidence>
<dbReference type="FunFam" id="1.20.1090.10:FF:000001">
    <property type="entry name" value="Aldehyde-alcohol dehydrogenase"/>
    <property type="match status" value="1"/>
</dbReference>
<evidence type="ECO:0000256" key="1">
    <source>
        <dbReference type="ARBA" id="ARBA00023002"/>
    </source>
</evidence>
<dbReference type="Proteomes" id="UP000094869">
    <property type="component" value="Unassembled WGS sequence"/>
</dbReference>
<dbReference type="EMBL" id="MEHD01000025">
    <property type="protein sequence ID" value="ODR54738.1"/>
    <property type="molecule type" value="Genomic_DNA"/>
</dbReference>
<evidence type="ECO:0000313" key="6">
    <source>
        <dbReference type="Proteomes" id="UP000094271"/>
    </source>
</evidence>
<dbReference type="EMBL" id="MEHA01000007">
    <property type="protein sequence ID" value="ODR52196.1"/>
    <property type="molecule type" value="Genomic_DNA"/>
</dbReference>
<comment type="caution">
    <text evidence="4">The sequence shown here is derived from an EMBL/GenBank/DDBJ whole genome shotgun (WGS) entry which is preliminary data.</text>
</comment>
<proteinExistence type="predicted"/>
<accession>A0A1E3UIN2</accession>
<name>A0A1E3UIN2_9FIRM</name>
<feature type="domain" description="Fe-containing alcohol dehydrogenase-like C-terminal" evidence="3">
    <location>
        <begin position="169"/>
        <end position="376"/>
    </location>
</feature>
<dbReference type="InterPro" id="IPR056798">
    <property type="entry name" value="ADH_Fe_C"/>
</dbReference>
<gene>
    <name evidence="4" type="ORF">BEI59_11870</name>
    <name evidence="5" type="ORF">BEI63_17565</name>
</gene>
<dbReference type="Proteomes" id="UP000094271">
    <property type="component" value="Unassembled WGS sequence"/>
</dbReference>
<evidence type="ECO:0000313" key="4">
    <source>
        <dbReference type="EMBL" id="ODR52196.1"/>
    </source>
</evidence>
<dbReference type="PANTHER" id="PTHR11496:SF83">
    <property type="entry name" value="HYDROXYACID-OXOACID TRANSHYDROGENASE, MITOCHONDRIAL"/>
    <property type="match status" value="1"/>
</dbReference>
<dbReference type="Pfam" id="PF00465">
    <property type="entry name" value="Fe-ADH"/>
    <property type="match status" value="1"/>
</dbReference>
<dbReference type="GO" id="GO:0004022">
    <property type="term" value="F:alcohol dehydrogenase (NAD+) activity"/>
    <property type="evidence" value="ECO:0007669"/>
    <property type="project" value="UniProtKB-ARBA"/>
</dbReference>
<dbReference type="Gene3D" id="3.40.50.1970">
    <property type="match status" value="1"/>
</dbReference>
<dbReference type="AlphaFoldDB" id="A0A1E3UIN2"/>
<reference evidence="4 6" key="2">
    <citation type="submission" date="2016-08" db="EMBL/GenBank/DDBJ databases">
        <authorList>
            <person name="Seilhamer J.J."/>
        </authorList>
    </citation>
    <scope>NUCLEOTIDE SEQUENCE [LARGE SCALE GENOMIC DNA]</scope>
    <source>
        <strain evidence="4 6">NML150140-1</strain>
    </source>
</reference>
<dbReference type="SUPFAM" id="SSF56796">
    <property type="entry name" value="Dehydroquinate synthase-like"/>
    <property type="match status" value="1"/>
</dbReference>
<keyword evidence="1" id="KW-0560">Oxidoreductase</keyword>
<dbReference type="FunFam" id="3.40.50.1970:FF:000003">
    <property type="entry name" value="Alcohol dehydrogenase, iron-containing"/>
    <property type="match status" value="1"/>
</dbReference>
<sequence length="389" mass="43040">MQAFYLGTRIFSGREGLKEAIGESKRIFLVTDCFLEQSGKSAYITETLEKEGKAWQIFSEVNPDPDTETISRGVCRLLEFRPDCIVAFGGGSALDAAKGIRYFAAEHGGGRYRFIAVPTTSGTGSEVSCFAIISNREKAVKYPLVTEELLPDAAVLDAELVCSAPPKVTVATGMDVMTHALEAYVAAGANDFTDAVAEKALLLVKEYLPEVCRNPQNLYARERMHNASCMAGMAFSNAGLGLNHGMAHTLGEHFHIPHGTANALLLPWVLAFNAFGLQERERRINETTEKYARIAVLFGMDGFSKEESVWRLIRYIKQLIRRLGLPESIQGAGIERKSFEAVLKEMAVAALQDPSTLTNPEICTEEEVTELFRKAYDGRGSRKERYRYE</sequence>
<organism evidence="4 6">
    <name type="scientific">Eisenbergiella tayi</name>
    <dbReference type="NCBI Taxonomy" id="1432052"/>
    <lineage>
        <taxon>Bacteria</taxon>
        <taxon>Bacillati</taxon>
        <taxon>Bacillota</taxon>
        <taxon>Clostridia</taxon>
        <taxon>Lachnospirales</taxon>
        <taxon>Lachnospiraceae</taxon>
        <taxon>Eisenbergiella</taxon>
    </lineage>
</organism>
<dbReference type="RefSeq" id="WP_069410059.1">
    <property type="nucleotide sequence ID" value="NZ_DBFYTW010000421.1"/>
</dbReference>
<dbReference type="CDD" id="cd08180">
    <property type="entry name" value="PDD"/>
    <property type="match status" value="1"/>
</dbReference>
<protein>
    <submittedName>
        <fullName evidence="4">Alcohol dehydrogenase</fullName>
    </submittedName>
</protein>
<evidence type="ECO:0000259" key="2">
    <source>
        <dbReference type="Pfam" id="PF00465"/>
    </source>
</evidence>
<keyword evidence="7" id="KW-1185">Reference proteome</keyword>
<dbReference type="PANTHER" id="PTHR11496">
    <property type="entry name" value="ALCOHOL DEHYDROGENASE"/>
    <property type="match status" value="1"/>
</dbReference>
<dbReference type="Pfam" id="PF25137">
    <property type="entry name" value="ADH_Fe_C"/>
    <property type="match status" value="1"/>
</dbReference>
<dbReference type="InterPro" id="IPR039697">
    <property type="entry name" value="Alcohol_dehydrogenase_Fe"/>
</dbReference>
<dbReference type="PROSITE" id="PS00913">
    <property type="entry name" value="ADH_IRON_1"/>
    <property type="match status" value="1"/>
</dbReference>
<evidence type="ECO:0000313" key="7">
    <source>
        <dbReference type="Proteomes" id="UP000094869"/>
    </source>
</evidence>
<dbReference type="InterPro" id="IPR018211">
    <property type="entry name" value="ADH_Fe_CS"/>
</dbReference>
<reference evidence="5 7" key="1">
    <citation type="submission" date="2016-08" db="EMBL/GenBank/DDBJ databases">
        <title>Characterization of Isolates of Eisenbergiella tayi Derived from Blood Cultures, Using Whole Genome Sequencing.</title>
        <authorList>
            <person name="Bernier A.-M."/>
            <person name="Burdz T."/>
            <person name="Wiebe D."/>
            <person name="Bernard K."/>
        </authorList>
    </citation>
    <scope>NUCLEOTIDE SEQUENCE [LARGE SCALE GENOMIC DNA]</scope>
    <source>
        <strain evidence="5 7">NML120146</strain>
    </source>
</reference>
<dbReference type="Gene3D" id="1.20.1090.10">
    <property type="entry name" value="Dehydroquinate synthase-like - alpha domain"/>
    <property type="match status" value="1"/>
</dbReference>